<evidence type="ECO:0000313" key="3">
    <source>
        <dbReference type="EMBL" id="SMB92559.1"/>
    </source>
</evidence>
<dbReference type="EMBL" id="FWWU01000009">
    <property type="protein sequence ID" value="SMB92559.1"/>
    <property type="molecule type" value="Genomic_DNA"/>
</dbReference>
<reference evidence="3 4" key="1">
    <citation type="submission" date="2017-04" db="EMBL/GenBank/DDBJ databases">
        <authorList>
            <person name="Afonso C.L."/>
            <person name="Miller P.J."/>
            <person name="Scott M.A."/>
            <person name="Spackman E."/>
            <person name="Goraichik I."/>
            <person name="Dimitrov K.M."/>
            <person name="Suarez D.L."/>
            <person name="Swayne D.E."/>
        </authorList>
    </citation>
    <scope>NUCLEOTIDE SEQUENCE [LARGE SCALE GENOMIC DNA]</scope>
    <source>
        <strain evidence="3 4">KR-140</strain>
    </source>
</reference>
<keyword evidence="2" id="KW-0472">Membrane</keyword>
<keyword evidence="2" id="KW-1133">Transmembrane helix</keyword>
<sequence length="62" mass="7117">MRFPVRSPARARPLPSKKRLARRSRRIQAVLNIAGEFLPDLLGLALRSILALIVFLARLFHR</sequence>
<protein>
    <submittedName>
        <fullName evidence="3">Uncharacterized protein</fullName>
    </submittedName>
</protein>
<dbReference type="STRING" id="695939.SAMN00790413_01629"/>
<feature type="transmembrane region" description="Helical" evidence="2">
    <location>
        <begin position="41"/>
        <end position="60"/>
    </location>
</feature>
<keyword evidence="2" id="KW-0812">Transmembrane</keyword>
<evidence type="ECO:0000313" key="4">
    <source>
        <dbReference type="Proteomes" id="UP000192582"/>
    </source>
</evidence>
<evidence type="ECO:0000256" key="1">
    <source>
        <dbReference type="SAM" id="MobiDB-lite"/>
    </source>
</evidence>
<accession>A0A1W1VGP7</accession>
<dbReference type="Proteomes" id="UP000192582">
    <property type="component" value="Unassembled WGS sequence"/>
</dbReference>
<name>A0A1W1VGP7_9DEIO</name>
<evidence type="ECO:0000256" key="2">
    <source>
        <dbReference type="SAM" id="Phobius"/>
    </source>
</evidence>
<proteinExistence type="predicted"/>
<dbReference type="RefSeq" id="WP_084049059.1">
    <property type="nucleotide sequence ID" value="NZ_FWWU01000009.1"/>
</dbReference>
<gene>
    <name evidence="3" type="ORF">SAMN00790413_01629</name>
</gene>
<dbReference type="AlphaFoldDB" id="A0A1W1VGP7"/>
<keyword evidence="4" id="KW-1185">Reference proteome</keyword>
<organism evidence="3 4">
    <name type="scientific">Deinococcus hopiensis KR-140</name>
    <dbReference type="NCBI Taxonomy" id="695939"/>
    <lineage>
        <taxon>Bacteria</taxon>
        <taxon>Thermotogati</taxon>
        <taxon>Deinococcota</taxon>
        <taxon>Deinococci</taxon>
        <taxon>Deinococcales</taxon>
        <taxon>Deinococcaceae</taxon>
        <taxon>Deinococcus</taxon>
    </lineage>
</organism>
<feature type="region of interest" description="Disordered" evidence="1">
    <location>
        <begin position="1"/>
        <end position="20"/>
    </location>
</feature>